<evidence type="ECO:0000313" key="3">
    <source>
        <dbReference type="EMBL" id="BDS14912.1"/>
    </source>
</evidence>
<dbReference type="Pfam" id="PF24595">
    <property type="entry name" value="DUF7619"/>
    <property type="match status" value="1"/>
</dbReference>
<dbReference type="EMBL" id="AP026867">
    <property type="protein sequence ID" value="BDS14912.1"/>
    <property type="molecule type" value="Genomic_DNA"/>
</dbReference>
<accession>A0A915YKJ2</accession>
<dbReference type="NCBIfam" id="TIGR04183">
    <property type="entry name" value="Por_Secre_tail"/>
    <property type="match status" value="1"/>
</dbReference>
<evidence type="ECO:0000313" key="4">
    <source>
        <dbReference type="Proteomes" id="UP001060919"/>
    </source>
</evidence>
<feature type="domain" description="DUF7619" evidence="2">
    <location>
        <begin position="729"/>
        <end position="863"/>
    </location>
</feature>
<dbReference type="KEGG" id="aup:AsAng_0056940"/>
<protein>
    <submittedName>
        <fullName evidence="3">T9SS type A sorting domain-containing protein</fullName>
    </submittedName>
</protein>
<evidence type="ECO:0000259" key="1">
    <source>
        <dbReference type="Pfam" id="PF18962"/>
    </source>
</evidence>
<dbReference type="RefSeq" id="WP_264790114.1">
    <property type="nucleotide sequence ID" value="NZ_AP026867.1"/>
</dbReference>
<dbReference type="PANTHER" id="PTHR42754">
    <property type="entry name" value="ENDOGLUCANASE"/>
    <property type="match status" value="1"/>
</dbReference>
<dbReference type="InterPro" id="IPR047589">
    <property type="entry name" value="DUF11_rpt"/>
</dbReference>
<dbReference type="PANTHER" id="PTHR42754:SF1">
    <property type="entry name" value="LIPOPROTEIN"/>
    <property type="match status" value="1"/>
</dbReference>
<dbReference type="Pfam" id="PF18962">
    <property type="entry name" value="Por_Secre_tail"/>
    <property type="match status" value="1"/>
</dbReference>
<proteinExistence type="predicted"/>
<sequence length="964" mass="106047">MNKIIIIVLGLLFVQNVSLGQGWIKMYHDYTSTWLGGRGIKTLDNGYVLAGKAGSPFASDVHIKKTDQFGGIQWTYTLPDKGTGYNEAVIDIEQVPSDGSYVILYSLGGYNDFLLRIDGLGQLMYDLPIHTGMYTYAEGSPKTKMVITSDEHLLVTSFAKDSLGFPTLGLAKFDVLGNRYWTRLYNHLPNFQSSSMDVIEVTDGNYILAGRMDTCYYGTGVNNPHGFGSGNGVDLYLIKTDTGGNDLWRQTVPIPNVNSDPQKIINTNDDGFLVVGGSSSNHILAMKLDASGNKQWHWLSNATSSASFYAYDAVENIDGSYTLIGHRYSGLGFIKLSSTGATLVEKTIYESIHYPRGRKIYAGSNGGYAIVGGDAQGSFIAALDSTGVLYSNHIVGNYFYDLNGDCLQNIGEPILAHRVVNATKHTENLLGTTNANGEYTIEVDTGTYSVSSPVVSPYWQFCQNPQTVTFNNFYSQDTVDFAVQLLDTCVYMEVDIAAAYLRRCFPSTYFVKYNNWGTKAAQNVYVELTLDPYLTFDSSSIPLTSQIDNVYRFDVGTVPILGGGQFEVYVTVDCDSTLLGQTHCTEAHIYPDTICIPNYWNGPIIQASSTCANDSVTFRIRNVGTNMQTAHNYSIIEEHVMIQAAPFQLGGGIDQYITVPAAPGATYRLEANQALGYPPLLGDPIAISNNVACNTTAVINYPGLVSQFYNGNSTPSISNDCRQNRGSYDPNDKQAQPLGYGSPHYIAANIPLNYQIRFQNTGTDTAFSIVVIDTLDPALDPLTITMGASSHPYTWELRGNNILVVTFDPIMLPDSNVNAVGSNGFFNFNIAQRANNPDGTIIYNRAGIYFDFNPPIITNETYHTIGSNFVQSIIIGTDNVLDNKLSIKVFPNPFESFTIIEVEQQHYRQLELELVSITGQLIKSILVENTNQIKVNRNQLAQGVYGYRLKGDHILLNTGKLIVR</sequence>
<dbReference type="SUPFAM" id="SSF117074">
    <property type="entry name" value="Hypothetical protein PA1324"/>
    <property type="match status" value="1"/>
</dbReference>
<evidence type="ECO:0000259" key="2">
    <source>
        <dbReference type="Pfam" id="PF24595"/>
    </source>
</evidence>
<gene>
    <name evidence="3" type="ORF">AsAng_0056940</name>
</gene>
<name>A0A915YKJ2_9BACT</name>
<keyword evidence="4" id="KW-1185">Reference proteome</keyword>
<dbReference type="Proteomes" id="UP001060919">
    <property type="component" value="Chromosome"/>
</dbReference>
<reference evidence="3" key="1">
    <citation type="submission" date="2022-09" db="EMBL/GenBank/DDBJ databases">
        <title>Aureispira anguillicida sp. nov., isolated from Leptocephalus of Japanese eel Anguilla japonica.</title>
        <authorList>
            <person name="Yuasa K."/>
            <person name="Mekata T."/>
            <person name="Ikunari K."/>
        </authorList>
    </citation>
    <scope>NUCLEOTIDE SEQUENCE</scope>
    <source>
        <strain evidence="3">EL160426</strain>
    </source>
</reference>
<dbReference type="InterPro" id="IPR055353">
    <property type="entry name" value="DUF7619"/>
</dbReference>
<dbReference type="InterPro" id="IPR026444">
    <property type="entry name" value="Secre_tail"/>
</dbReference>
<dbReference type="AlphaFoldDB" id="A0A915YKJ2"/>
<dbReference type="Gene3D" id="2.60.40.10">
    <property type="entry name" value="Immunoglobulins"/>
    <property type="match status" value="1"/>
</dbReference>
<organism evidence="3 4">
    <name type="scientific">Aureispira anguillae</name>
    <dbReference type="NCBI Taxonomy" id="2864201"/>
    <lineage>
        <taxon>Bacteria</taxon>
        <taxon>Pseudomonadati</taxon>
        <taxon>Bacteroidota</taxon>
        <taxon>Saprospiria</taxon>
        <taxon>Saprospirales</taxon>
        <taxon>Saprospiraceae</taxon>
        <taxon>Aureispira</taxon>
    </lineage>
</organism>
<feature type="domain" description="Secretion system C-terminal sorting" evidence="1">
    <location>
        <begin position="889"/>
        <end position="954"/>
    </location>
</feature>
<dbReference type="InterPro" id="IPR013783">
    <property type="entry name" value="Ig-like_fold"/>
</dbReference>
<dbReference type="NCBIfam" id="TIGR01451">
    <property type="entry name" value="B_ant_repeat"/>
    <property type="match status" value="1"/>
</dbReference>